<protein>
    <submittedName>
        <fullName evidence="2">Uncharacterized protein</fullName>
    </submittedName>
</protein>
<feature type="signal peptide" evidence="1">
    <location>
        <begin position="1"/>
        <end position="23"/>
    </location>
</feature>
<accession>A0A1H3C445</accession>
<evidence type="ECO:0000313" key="2">
    <source>
        <dbReference type="EMBL" id="SDX48259.1"/>
    </source>
</evidence>
<gene>
    <name evidence="2" type="ORF">SAMN05216247_101151</name>
</gene>
<evidence type="ECO:0000313" key="3">
    <source>
        <dbReference type="Proteomes" id="UP000182902"/>
    </source>
</evidence>
<reference evidence="2 3" key="1">
    <citation type="submission" date="2016-10" db="EMBL/GenBank/DDBJ databases">
        <authorList>
            <person name="de Groot N.N."/>
        </authorList>
    </citation>
    <scope>NUCLEOTIDE SEQUENCE [LARGE SCALE GENOMIC DNA]</scope>
    <source>
        <strain evidence="2 3">ICMP 14252</strain>
    </source>
</reference>
<evidence type="ECO:0000256" key="1">
    <source>
        <dbReference type="SAM" id="SignalP"/>
    </source>
</evidence>
<organism evidence="2 3">
    <name type="scientific">Pseudomonas salomonii</name>
    <dbReference type="NCBI Taxonomy" id="191391"/>
    <lineage>
        <taxon>Bacteria</taxon>
        <taxon>Pseudomonadati</taxon>
        <taxon>Pseudomonadota</taxon>
        <taxon>Gammaproteobacteria</taxon>
        <taxon>Pseudomonadales</taxon>
        <taxon>Pseudomonadaceae</taxon>
        <taxon>Pseudomonas</taxon>
    </lineage>
</organism>
<proteinExistence type="predicted"/>
<name>A0A1H3C445_9PSED</name>
<sequence>MKKISTLDLLFAAIMGASPAAFAADLVDVSKPPSQVAQGAPAPVSLQAEHGSDYGPLIACGTGGSSSVRRLEEVGGSCSTSVRG</sequence>
<dbReference type="AlphaFoldDB" id="A0A1H3C445"/>
<keyword evidence="1" id="KW-0732">Signal</keyword>
<dbReference type="EMBL" id="FNOX01000001">
    <property type="protein sequence ID" value="SDX48259.1"/>
    <property type="molecule type" value="Genomic_DNA"/>
</dbReference>
<dbReference type="Proteomes" id="UP000182902">
    <property type="component" value="Unassembled WGS sequence"/>
</dbReference>
<feature type="chain" id="PRO_5010179701" evidence="1">
    <location>
        <begin position="24"/>
        <end position="84"/>
    </location>
</feature>